<accession>A0A1I8APY9</accession>
<name>A0A1I8APY9_9BILA</name>
<dbReference type="AlphaFoldDB" id="A0A1I8APY9"/>
<sequence length="77" mass="9062">MTSRRQWLANHKLKRSPSEKSASELINEYAHEIKGTDLTIVLRLLKHHVGMFITSDVFVKMAQMHFKEKEEVMDVKH</sequence>
<evidence type="ECO:0000313" key="1">
    <source>
        <dbReference type="Proteomes" id="UP000095287"/>
    </source>
</evidence>
<keyword evidence="1" id="KW-1185">Reference proteome</keyword>
<reference evidence="2" key="1">
    <citation type="submission" date="2016-11" db="UniProtKB">
        <authorList>
            <consortium name="WormBaseParasite"/>
        </authorList>
    </citation>
    <scope>IDENTIFICATION</scope>
</reference>
<proteinExistence type="predicted"/>
<protein>
    <submittedName>
        <fullName evidence="2">SWIB domain-containing protein</fullName>
    </submittedName>
</protein>
<dbReference type="WBParaSite" id="L893_g8022.t1">
    <property type="protein sequence ID" value="L893_g8022.t1"/>
    <property type="gene ID" value="L893_g8022"/>
</dbReference>
<evidence type="ECO:0000313" key="2">
    <source>
        <dbReference type="WBParaSite" id="L893_g8022.t1"/>
    </source>
</evidence>
<organism evidence="1 2">
    <name type="scientific">Steinernema glaseri</name>
    <dbReference type="NCBI Taxonomy" id="37863"/>
    <lineage>
        <taxon>Eukaryota</taxon>
        <taxon>Metazoa</taxon>
        <taxon>Ecdysozoa</taxon>
        <taxon>Nematoda</taxon>
        <taxon>Chromadorea</taxon>
        <taxon>Rhabditida</taxon>
        <taxon>Tylenchina</taxon>
        <taxon>Panagrolaimomorpha</taxon>
        <taxon>Strongyloidoidea</taxon>
        <taxon>Steinernematidae</taxon>
        <taxon>Steinernema</taxon>
    </lineage>
</organism>
<dbReference type="Proteomes" id="UP000095287">
    <property type="component" value="Unplaced"/>
</dbReference>